<evidence type="ECO:0000313" key="2">
    <source>
        <dbReference type="EMBL" id="TCS37231.1"/>
    </source>
</evidence>
<gene>
    <name evidence="2" type="ORF">EDC30_10429</name>
</gene>
<keyword evidence="1" id="KW-1133">Transmembrane helix</keyword>
<reference evidence="2 3" key="1">
    <citation type="submission" date="2019-03" db="EMBL/GenBank/DDBJ databases">
        <title>Genomic Encyclopedia of Type Strains, Phase IV (KMG-IV): sequencing the most valuable type-strain genomes for metagenomic binning, comparative biology and taxonomic classification.</title>
        <authorList>
            <person name="Goeker M."/>
        </authorList>
    </citation>
    <scope>NUCLEOTIDE SEQUENCE [LARGE SCALE GENOMIC DNA]</scope>
    <source>
        <strain evidence="2 3">DSM 7445</strain>
    </source>
</reference>
<sequence length="115" mass="12200">MARECAFAMLFWAVVQAAFAWKYGPSLFGHAVVLAVGGFCLLRWKSRGAAVALALYALINMSITLAINSGVAIEGGKNLALALMISWTAVKAVEATFRLQGRFAFLPAPAPATHS</sequence>
<name>A0A4R3HY66_PAULE</name>
<proteinExistence type="predicted"/>
<dbReference type="Proteomes" id="UP000295382">
    <property type="component" value="Unassembled WGS sequence"/>
</dbReference>
<feature type="transmembrane region" description="Helical" evidence="1">
    <location>
        <begin position="27"/>
        <end position="44"/>
    </location>
</feature>
<dbReference type="AlphaFoldDB" id="A0A4R3HY66"/>
<accession>A0A4R3HY66</accession>
<evidence type="ECO:0000256" key="1">
    <source>
        <dbReference type="SAM" id="Phobius"/>
    </source>
</evidence>
<keyword evidence="3" id="KW-1185">Reference proteome</keyword>
<keyword evidence="1" id="KW-0472">Membrane</keyword>
<evidence type="ECO:0000313" key="3">
    <source>
        <dbReference type="Proteomes" id="UP000295382"/>
    </source>
</evidence>
<protein>
    <submittedName>
        <fullName evidence="2">Uncharacterized protein</fullName>
    </submittedName>
</protein>
<organism evidence="2 3">
    <name type="scientific">Paucimonas lemoignei</name>
    <name type="common">Pseudomonas lemoignei</name>
    <dbReference type="NCBI Taxonomy" id="29443"/>
    <lineage>
        <taxon>Bacteria</taxon>
        <taxon>Pseudomonadati</taxon>
        <taxon>Pseudomonadota</taxon>
        <taxon>Betaproteobacteria</taxon>
        <taxon>Burkholderiales</taxon>
        <taxon>Burkholderiaceae</taxon>
        <taxon>Paucimonas</taxon>
    </lineage>
</organism>
<keyword evidence="1" id="KW-0812">Transmembrane</keyword>
<feature type="transmembrane region" description="Helical" evidence="1">
    <location>
        <begin position="51"/>
        <end position="73"/>
    </location>
</feature>
<dbReference type="EMBL" id="SLZQ01000004">
    <property type="protein sequence ID" value="TCS37231.1"/>
    <property type="molecule type" value="Genomic_DNA"/>
</dbReference>
<comment type="caution">
    <text evidence="2">The sequence shown here is derived from an EMBL/GenBank/DDBJ whole genome shotgun (WGS) entry which is preliminary data.</text>
</comment>